<proteinExistence type="inferred from homology"/>
<dbReference type="PANTHER" id="PTHR42796">
    <property type="entry name" value="FUMARYLACETOACETATE HYDROLASE DOMAIN-CONTAINING PROTEIN 2A-RELATED"/>
    <property type="match status" value="1"/>
</dbReference>
<evidence type="ECO:0000256" key="1">
    <source>
        <dbReference type="ARBA" id="ARBA00010211"/>
    </source>
</evidence>
<dbReference type="PANTHER" id="PTHR42796:SF7">
    <property type="entry name" value="2-DEHYDRO-3-DEOXY-D-ARABINONATE DEHYDRATASE"/>
    <property type="match status" value="1"/>
</dbReference>
<organism evidence="4 5">
    <name type="scientific">Candidatus Lumbricidiphila eiseniae</name>
    <dbReference type="NCBI Taxonomy" id="1969409"/>
    <lineage>
        <taxon>Bacteria</taxon>
        <taxon>Bacillati</taxon>
        <taxon>Actinomycetota</taxon>
        <taxon>Actinomycetes</taxon>
        <taxon>Micrococcales</taxon>
        <taxon>Microbacteriaceae</taxon>
        <taxon>Candidatus Lumbricidiphila</taxon>
    </lineage>
</organism>
<dbReference type="GO" id="GO:0044281">
    <property type="term" value="P:small molecule metabolic process"/>
    <property type="evidence" value="ECO:0007669"/>
    <property type="project" value="UniProtKB-ARBA"/>
</dbReference>
<dbReference type="AlphaFoldDB" id="A0A2A6FMK5"/>
<protein>
    <recommendedName>
        <fullName evidence="3">Fumarylacetoacetase-like C-terminal domain-containing protein</fullName>
    </recommendedName>
</protein>
<comment type="similarity">
    <text evidence="1">Belongs to the FAH family.</text>
</comment>
<dbReference type="EMBL" id="NAEP01000069">
    <property type="protein sequence ID" value="PDQ34115.1"/>
    <property type="molecule type" value="Genomic_DNA"/>
</dbReference>
<dbReference type="Pfam" id="PF01557">
    <property type="entry name" value="FAA_hydrolase"/>
    <property type="match status" value="1"/>
</dbReference>
<evidence type="ECO:0000313" key="5">
    <source>
        <dbReference type="Proteomes" id="UP000219994"/>
    </source>
</evidence>
<accession>A0A2A6FMK5</accession>
<keyword evidence="2" id="KW-0479">Metal-binding</keyword>
<reference evidence="5" key="1">
    <citation type="submission" date="2017-03" db="EMBL/GenBank/DDBJ databases">
        <authorList>
            <person name="Lund M.B."/>
        </authorList>
    </citation>
    <scope>NUCLEOTIDE SEQUENCE [LARGE SCALE GENOMIC DNA]</scope>
</reference>
<dbReference type="InterPro" id="IPR011234">
    <property type="entry name" value="Fumarylacetoacetase-like_C"/>
</dbReference>
<comment type="caution">
    <text evidence="4">The sequence shown here is derived from an EMBL/GenBank/DDBJ whole genome shotgun (WGS) entry which is preliminary data.</text>
</comment>
<evidence type="ECO:0000256" key="2">
    <source>
        <dbReference type="ARBA" id="ARBA00022723"/>
    </source>
</evidence>
<sequence>MYLSRYRDPATGAARVGLETADGQFHELACTDLPELLQQDAVAMSKIVSAPGVVVASPVVWLPPVAGRTEVWAAGVTYLRSREARVEESRVADVYSLVYEADRPELFFKSVAWRVHTDGDPIGIREDSTLNVPEPEVAVVVNAGGEIIGYTICNDVSSRSIEGANPLYLPQAKVYAGACALHRRIRLAEGFVAGELAISCAVVRGTVTVWSGTSNTHRMRRSFSDLVSWAFRGDVYPDGMVLSTGTGIVPDMGFTLQAGDTVTIEVTGIGSLSNVVRVGTAALR</sequence>
<evidence type="ECO:0000259" key="3">
    <source>
        <dbReference type="Pfam" id="PF01557"/>
    </source>
</evidence>
<feature type="domain" description="Fumarylacetoacetase-like C-terminal" evidence="3">
    <location>
        <begin position="101"/>
        <end position="276"/>
    </location>
</feature>
<evidence type="ECO:0000313" key="4">
    <source>
        <dbReference type="EMBL" id="PDQ34115.1"/>
    </source>
</evidence>
<dbReference type="Gene3D" id="3.90.850.10">
    <property type="entry name" value="Fumarylacetoacetase-like, C-terminal domain"/>
    <property type="match status" value="1"/>
</dbReference>
<dbReference type="GO" id="GO:0003824">
    <property type="term" value="F:catalytic activity"/>
    <property type="evidence" value="ECO:0007669"/>
    <property type="project" value="InterPro"/>
</dbReference>
<gene>
    <name evidence="4" type="ORF">B5766_12840</name>
</gene>
<dbReference type="Proteomes" id="UP000219994">
    <property type="component" value="Unassembled WGS sequence"/>
</dbReference>
<name>A0A2A6FMK5_9MICO</name>
<dbReference type="SUPFAM" id="SSF56529">
    <property type="entry name" value="FAH"/>
    <property type="match status" value="1"/>
</dbReference>
<dbReference type="GO" id="GO:0046872">
    <property type="term" value="F:metal ion binding"/>
    <property type="evidence" value="ECO:0007669"/>
    <property type="project" value="UniProtKB-KW"/>
</dbReference>
<dbReference type="InterPro" id="IPR036663">
    <property type="entry name" value="Fumarylacetoacetase_C_sf"/>
</dbReference>
<dbReference type="InterPro" id="IPR051121">
    <property type="entry name" value="FAH"/>
</dbReference>